<dbReference type="PANTHER" id="PTHR14744:SF15">
    <property type="entry name" value="N-ALPHA-ACETYLTRANSFERASE 60"/>
    <property type="match status" value="1"/>
</dbReference>
<dbReference type="GO" id="GO:0007059">
    <property type="term" value="P:chromosome segregation"/>
    <property type="evidence" value="ECO:0007669"/>
    <property type="project" value="UniProtKB-KW"/>
</dbReference>
<evidence type="ECO:0000256" key="2">
    <source>
        <dbReference type="ARBA" id="ARBA00022679"/>
    </source>
</evidence>
<dbReference type="InterPro" id="IPR016181">
    <property type="entry name" value="Acyl_CoA_acyltransferase"/>
</dbReference>
<dbReference type="GO" id="GO:0120518">
    <property type="term" value="F:protein N-terminal-methionine acetyltransferase activity"/>
    <property type="evidence" value="ECO:0007669"/>
    <property type="project" value="UniProtKB-EC"/>
</dbReference>
<evidence type="ECO:0000256" key="7">
    <source>
        <dbReference type="ARBA" id="ARBA00026111"/>
    </source>
</evidence>
<dbReference type="Pfam" id="PF00583">
    <property type="entry name" value="Acetyltransf_1"/>
    <property type="match status" value="1"/>
</dbReference>
<evidence type="ECO:0000256" key="1">
    <source>
        <dbReference type="ARBA" id="ARBA00013184"/>
    </source>
</evidence>
<evidence type="ECO:0000259" key="11">
    <source>
        <dbReference type="PROSITE" id="PS51186"/>
    </source>
</evidence>
<evidence type="ECO:0000256" key="6">
    <source>
        <dbReference type="ARBA" id="ARBA00025774"/>
    </source>
</evidence>
<accession>A0A833V043</accession>
<dbReference type="PROSITE" id="PS51186">
    <property type="entry name" value="GNAT"/>
    <property type="match status" value="1"/>
</dbReference>
<dbReference type="AlphaFoldDB" id="A0A833V043"/>
<reference evidence="12" key="1">
    <citation type="submission" date="2020-01" db="EMBL/GenBank/DDBJ databases">
        <title>Genome sequence of Kobresia littledalei, the first chromosome-level genome in the family Cyperaceae.</title>
        <authorList>
            <person name="Qu G."/>
        </authorList>
    </citation>
    <scope>NUCLEOTIDE SEQUENCE</scope>
    <source>
        <strain evidence="12">C.B.Clarke</strain>
        <tissue evidence="12">Leaf</tissue>
    </source>
</reference>
<keyword evidence="3" id="KW-0159">Chromosome partition</keyword>
<keyword evidence="5" id="KW-0012">Acyltransferase</keyword>
<keyword evidence="13" id="KW-1185">Reference proteome</keyword>
<evidence type="ECO:0000256" key="8">
    <source>
        <dbReference type="ARBA" id="ARBA00026144"/>
    </source>
</evidence>
<dbReference type="SUPFAM" id="SSF55729">
    <property type="entry name" value="Acyl-CoA N-acyltransferases (Nat)"/>
    <property type="match status" value="1"/>
</dbReference>
<evidence type="ECO:0000313" key="13">
    <source>
        <dbReference type="Proteomes" id="UP000623129"/>
    </source>
</evidence>
<dbReference type="OrthoDB" id="47374at2759"/>
<evidence type="ECO:0000256" key="9">
    <source>
        <dbReference type="ARBA" id="ARBA00048017"/>
    </source>
</evidence>
<dbReference type="PANTHER" id="PTHR14744">
    <property type="entry name" value="N-ALPHA-ACETYLTRANSFERASE 60"/>
    <property type="match status" value="1"/>
</dbReference>
<dbReference type="EC" id="2.3.1.259" evidence="7"/>
<dbReference type="EMBL" id="SWLB01000026">
    <property type="protein sequence ID" value="KAF3321521.1"/>
    <property type="molecule type" value="Genomic_DNA"/>
</dbReference>
<dbReference type="CDD" id="cd04301">
    <property type="entry name" value="NAT_SF"/>
    <property type="match status" value="1"/>
</dbReference>
<keyword evidence="4" id="KW-0156">Chromatin regulator</keyword>
<evidence type="ECO:0000256" key="4">
    <source>
        <dbReference type="ARBA" id="ARBA00022853"/>
    </source>
</evidence>
<dbReference type="GO" id="GO:0004402">
    <property type="term" value="F:histone acetyltransferase activity"/>
    <property type="evidence" value="ECO:0007669"/>
    <property type="project" value="TreeGrafter"/>
</dbReference>
<comment type="catalytic activity">
    <reaction evidence="9">
        <text>L-lysyl-[protein] + acetyl-CoA = N(6)-acetyl-L-lysyl-[protein] + CoA + H(+)</text>
        <dbReference type="Rhea" id="RHEA:45948"/>
        <dbReference type="Rhea" id="RHEA-COMP:9752"/>
        <dbReference type="Rhea" id="RHEA-COMP:10731"/>
        <dbReference type="ChEBI" id="CHEBI:15378"/>
        <dbReference type="ChEBI" id="CHEBI:29969"/>
        <dbReference type="ChEBI" id="CHEBI:57287"/>
        <dbReference type="ChEBI" id="CHEBI:57288"/>
        <dbReference type="ChEBI" id="CHEBI:61930"/>
        <dbReference type="EC" id="2.3.1.48"/>
    </reaction>
</comment>
<comment type="similarity">
    <text evidence="6">Belongs to the acetyltransferase family. NAA60 subfamily.</text>
</comment>
<evidence type="ECO:0000313" key="12">
    <source>
        <dbReference type="EMBL" id="KAF3321521.1"/>
    </source>
</evidence>
<dbReference type="GO" id="GO:0000139">
    <property type="term" value="C:Golgi membrane"/>
    <property type="evidence" value="ECO:0007669"/>
    <property type="project" value="TreeGrafter"/>
</dbReference>
<sequence length="285" mass="32635">MLDSSSTHSPTIVYRPIRPSDLDVLEQIHIALFPVRYEREFFLDVVHGRGIISWGAIDINRPDGKNDELIGFVTTRFIPGKDSEIEDLFRYNASRSDLCLVYILTLGVVDDYRCLGVASSLVQEVIKYATSIASCRGVYLHVISYNQPAINFYKKMLFRLVRRLSHFYYIRGRHYDSYLFVYYVNGGRSPCSPLEIVTAFLMYFRGFLRMLVSKLQRTESNKNLPRWYRCKETNSLLVNQNKRIISADDSSCQHESSPAATGFVTTHQQASSEALTQIAISLKGL</sequence>
<dbReference type="Gene3D" id="3.40.630.30">
    <property type="match status" value="1"/>
</dbReference>
<keyword evidence="2 12" id="KW-0808">Transferase</keyword>
<organism evidence="12 13">
    <name type="scientific">Carex littledalei</name>
    <dbReference type="NCBI Taxonomy" id="544730"/>
    <lineage>
        <taxon>Eukaryota</taxon>
        <taxon>Viridiplantae</taxon>
        <taxon>Streptophyta</taxon>
        <taxon>Embryophyta</taxon>
        <taxon>Tracheophyta</taxon>
        <taxon>Spermatophyta</taxon>
        <taxon>Magnoliopsida</taxon>
        <taxon>Liliopsida</taxon>
        <taxon>Poales</taxon>
        <taxon>Cyperaceae</taxon>
        <taxon>Cyperoideae</taxon>
        <taxon>Cariceae</taxon>
        <taxon>Carex</taxon>
        <taxon>Carex subgen. Euthyceras</taxon>
    </lineage>
</organism>
<protein>
    <recommendedName>
        <fullName evidence="8">N-alpha-acetyltransferase 60</fullName>
        <ecNumber evidence="7">2.3.1.259</ecNumber>
        <ecNumber evidence="1">2.3.1.48</ecNumber>
    </recommendedName>
</protein>
<comment type="catalytic activity">
    <reaction evidence="10">
        <text>N-terminal L-methionyl-[transmembrane protein] + acetyl-CoA = N-terminal N(alpha)-acetyl-L-methionyl-[transmembrane protein] + CoA + H(+)</text>
        <dbReference type="Rhea" id="RHEA:50604"/>
        <dbReference type="Rhea" id="RHEA-COMP:12745"/>
        <dbReference type="Rhea" id="RHEA-COMP:12746"/>
        <dbReference type="ChEBI" id="CHEBI:15378"/>
        <dbReference type="ChEBI" id="CHEBI:57287"/>
        <dbReference type="ChEBI" id="CHEBI:57288"/>
        <dbReference type="ChEBI" id="CHEBI:64731"/>
        <dbReference type="ChEBI" id="CHEBI:133414"/>
        <dbReference type="EC" id="2.3.1.259"/>
    </reaction>
</comment>
<dbReference type="Proteomes" id="UP000623129">
    <property type="component" value="Unassembled WGS sequence"/>
</dbReference>
<evidence type="ECO:0000256" key="5">
    <source>
        <dbReference type="ARBA" id="ARBA00023315"/>
    </source>
</evidence>
<evidence type="ECO:0000256" key="3">
    <source>
        <dbReference type="ARBA" id="ARBA00022829"/>
    </source>
</evidence>
<proteinExistence type="inferred from homology"/>
<gene>
    <name evidence="12" type="ORF">FCM35_KLT13737</name>
</gene>
<dbReference type="FunFam" id="3.40.630.30:FF:000041">
    <property type="entry name" value="Histone acetyltransferase MCC1 isoform A"/>
    <property type="match status" value="1"/>
</dbReference>
<name>A0A833V043_9POAL</name>
<evidence type="ECO:0000256" key="10">
    <source>
        <dbReference type="ARBA" id="ARBA00048848"/>
    </source>
</evidence>
<dbReference type="EC" id="2.3.1.48" evidence="1"/>
<comment type="caution">
    <text evidence="12">The sequence shown here is derived from an EMBL/GenBank/DDBJ whole genome shotgun (WGS) entry which is preliminary data.</text>
</comment>
<feature type="domain" description="N-acetyltransferase" evidence="11">
    <location>
        <begin position="12"/>
        <end position="182"/>
    </location>
</feature>
<dbReference type="InterPro" id="IPR045141">
    <property type="entry name" value="NAA60-like"/>
</dbReference>
<dbReference type="InterPro" id="IPR000182">
    <property type="entry name" value="GNAT_dom"/>
</dbReference>